<sequence>MPTDEWLREQYEDPAKLCEQRLRDHVPLPPSHIYRFLAARGMYRPVPGGLEEVKELQQAGIWRGLRREYQELRRWLQGPDIPVYIFPSDAYNRRIQREYGGKSGLAFPGCLFIFVSSRNELEELKAVLTHEYHHVCRLQQLPAEEHDGTLLDSMIMEGLAEAAVRERHGSERHAAWVSYYTKEEAVKLWSTYLEKFQQVGRGTRKHEDLLNGLHIYPRMLGYAVGFYIVEECMQENRYTTRQLLGTPAEKILQQAPSFAKTRP</sequence>
<name>A0AA41X7W4_9BACI</name>
<protein>
    <submittedName>
        <fullName evidence="2">DUF2268 domain-containing protein</fullName>
    </submittedName>
</protein>
<comment type="caution">
    <text evidence="2">The sequence shown here is derived from an EMBL/GenBank/DDBJ whole genome shotgun (WGS) entry which is preliminary data.</text>
</comment>
<reference evidence="2" key="1">
    <citation type="submission" date="2022-07" db="EMBL/GenBank/DDBJ databases">
        <authorList>
            <person name="Li W.-J."/>
            <person name="Deng Q.-Q."/>
        </authorList>
    </citation>
    <scope>NUCLEOTIDE SEQUENCE</scope>
    <source>
        <strain evidence="2">SYSU M60031</strain>
    </source>
</reference>
<accession>A0AA41X7W4</accession>
<proteinExistence type="predicted"/>
<evidence type="ECO:0000313" key="2">
    <source>
        <dbReference type="EMBL" id="MCP8968299.1"/>
    </source>
</evidence>
<evidence type="ECO:0000259" key="1">
    <source>
        <dbReference type="Pfam" id="PF10026"/>
    </source>
</evidence>
<dbReference type="EMBL" id="JANCLT010000003">
    <property type="protein sequence ID" value="MCP8968299.1"/>
    <property type="molecule type" value="Genomic_DNA"/>
</dbReference>
<keyword evidence="3" id="KW-1185">Reference proteome</keyword>
<organism evidence="2 3">
    <name type="scientific">Ectobacillus ponti</name>
    <dbReference type="NCBI Taxonomy" id="2961894"/>
    <lineage>
        <taxon>Bacteria</taxon>
        <taxon>Bacillati</taxon>
        <taxon>Bacillota</taxon>
        <taxon>Bacilli</taxon>
        <taxon>Bacillales</taxon>
        <taxon>Bacillaceae</taxon>
        <taxon>Ectobacillus</taxon>
    </lineage>
</organism>
<dbReference type="Pfam" id="PF10026">
    <property type="entry name" value="DUF2268"/>
    <property type="match status" value="1"/>
</dbReference>
<dbReference type="Proteomes" id="UP001156102">
    <property type="component" value="Unassembled WGS sequence"/>
</dbReference>
<feature type="domain" description="DUF2268" evidence="1">
    <location>
        <begin position="61"/>
        <end position="253"/>
    </location>
</feature>
<evidence type="ECO:0000313" key="3">
    <source>
        <dbReference type="Proteomes" id="UP001156102"/>
    </source>
</evidence>
<dbReference type="InterPro" id="IPR018728">
    <property type="entry name" value="DUF2268"/>
</dbReference>
<gene>
    <name evidence="2" type="ORF">NK662_07060</name>
</gene>
<dbReference type="AlphaFoldDB" id="A0AA41X7W4"/>